<dbReference type="InterPro" id="IPR027417">
    <property type="entry name" value="P-loop_NTPase"/>
</dbReference>
<evidence type="ECO:0000256" key="5">
    <source>
        <dbReference type="ARBA" id="ARBA00022737"/>
    </source>
</evidence>
<evidence type="ECO:0000313" key="13">
    <source>
        <dbReference type="Proteomes" id="UP000054783"/>
    </source>
</evidence>
<gene>
    <name evidence="12" type="primary">Abca4</name>
    <name evidence="12" type="ORF">T12_8186</name>
</gene>
<dbReference type="STRING" id="990121.A0A0V0ZSU4"/>
<feature type="transmembrane region" description="Helical" evidence="10">
    <location>
        <begin position="703"/>
        <end position="723"/>
    </location>
</feature>
<feature type="transmembrane region" description="Helical" evidence="10">
    <location>
        <begin position="4208"/>
        <end position="4230"/>
    </location>
</feature>
<feature type="transmembrane region" description="Helical" evidence="10">
    <location>
        <begin position="27"/>
        <end position="46"/>
    </location>
</feature>
<dbReference type="FunFam" id="3.40.50.300:FF:000298">
    <property type="entry name" value="ATP-binding cassette sub-family A member 12"/>
    <property type="match status" value="2"/>
</dbReference>
<protein>
    <submittedName>
        <fullName evidence="12">Retinal-specific ATP-binding cassette transporter</fullName>
    </submittedName>
</protein>
<keyword evidence="6" id="KW-0547">Nucleotide-binding</keyword>
<proteinExistence type="inferred from homology"/>
<feature type="transmembrane region" description="Helical" evidence="10">
    <location>
        <begin position="1467"/>
        <end position="1488"/>
    </location>
</feature>
<dbReference type="Pfam" id="PF23321">
    <property type="entry name" value="R1_ABCA1"/>
    <property type="match status" value="1"/>
</dbReference>
<feature type="domain" description="ABC transporter" evidence="11">
    <location>
        <begin position="962"/>
        <end position="1191"/>
    </location>
</feature>
<feature type="transmembrane region" description="Helical" evidence="10">
    <location>
        <begin position="806"/>
        <end position="824"/>
    </location>
</feature>
<dbReference type="GO" id="GO:0016887">
    <property type="term" value="F:ATP hydrolysis activity"/>
    <property type="evidence" value="ECO:0007669"/>
    <property type="project" value="InterPro"/>
</dbReference>
<feature type="transmembrane region" description="Helical" evidence="10">
    <location>
        <begin position="3156"/>
        <end position="3177"/>
    </location>
</feature>
<keyword evidence="4 10" id="KW-0812">Transmembrane</keyword>
<dbReference type="PROSITE" id="PS50893">
    <property type="entry name" value="ABC_TRANSPORTER_2"/>
    <property type="match status" value="4"/>
</dbReference>
<evidence type="ECO:0000313" key="12">
    <source>
        <dbReference type="EMBL" id="KRY15688.1"/>
    </source>
</evidence>
<keyword evidence="5" id="KW-0677">Repeat</keyword>
<evidence type="ECO:0000256" key="3">
    <source>
        <dbReference type="ARBA" id="ARBA00022448"/>
    </source>
</evidence>
<comment type="subcellular location">
    <subcellularLocation>
        <location evidence="1">Membrane</location>
        <topology evidence="1">Multi-pass membrane protein</topology>
    </subcellularLocation>
</comment>
<reference evidence="12 13" key="1">
    <citation type="submission" date="2015-01" db="EMBL/GenBank/DDBJ databases">
        <title>Evolution of Trichinella species and genotypes.</title>
        <authorList>
            <person name="Korhonen P.K."/>
            <person name="Edoardo P."/>
            <person name="Giuseppe L.R."/>
            <person name="Gasser R.B."/>
        </authorList>
    </citation>
    <scope>NUCLEOTIDE SEQUENCE [LARGE SCALE GENOMIC DNA]</scope>
    <source>
        <strain evidence="12">ISS2496</strain>
    </source>
</reference>
<organism evidence="12 13">
    <name type="scientific">Trichinella patagoniensis</name>
    <dbReference type="NCBI Taxonomy" id="990121"/>
    <lineage>
        <taxon>Eukaryota</taxon>
        <taxon>Metazoa</taxon>
        <taxon>Ecdysozoa</taxon>
        <taxon>Nematoda</taxon>
        <taxon>Enoplea</taxon>
        <taxon>Dorylaimia</taxon>
        <taxon>Trichinellida</taxon>
        <taxon>Trichinellidae</taxon>
        <taxon>Trichinella</taxon>
    </lineage>
</organism>
<evidence type="ECO:0000256" key="7">
    <source>
        <dbReference type="ARBA" id="ARBA00022840"/>
    </source>
</evidence>
<feature type="transmembrane region" description="Helical" evidence="10">
    <location>
        <begin position="1850"/>
        <end position="1871"/>
    </location>
</feature>
<dbReference type="PROSITE" id="PS00211">
    <property type="entry name" value="ABC_TRANSPORTER_1"/>
    <property type="match status" value="2"/>
</dbReference>
<dbReference type="Pfam" id="PF00005">
    <property type="entry name" value="ABC_tran"/>
    <property type="match status" value="4"/>
</dbReference>
<dbReference type="EMBL" id="JYDQ01000091">
    <property type="protein sequence ID" value="KRY15688.1"/>
    <property type="molecule type" value="Genomic_DNA"/>
</dbReference>
<dbReference type="GO" id="GO:0005319">
    <property type="term" value="F:lipid transporter activity"/>
    <property type="evidence" value="ECO:0007669"/>
    <property type="project" value="TreeGrafter"/>
</dbReference>
<dbReference type="InterPro" id="IPR003439">
    <property type="entry name" value="ABC_transporter-like_ATP-bd"/>
</dbReference>
<dbReference type="InterPro" id="IPR026082">
    <property type="entry name" value="ABCA"/>
</dbReference>
<evidence type="ECO:0000256" key="1">
    <source>
        <dbReference type="ARBA" id="ARBA00004141"/>
    </source>
</evidence>
<feature type="transmembrane region" description="Helical" evidence="10">
    <location>
        <begin position="1783"/>
        <end position="1810"/>
    </location>
</feature>
<feature type="transmembrane region" description="Helical" evidence="10">
    <location>
        <begin position="1741"/>
        <end position="1763"/>
    </location>
</feature>
<dbReference type="OrthoDB" id="10255969at2759"/>
<evidence type="ECO:0000256" key="10">
    <source>
        <dbReference type="SAM" id="Phobius"/>
    </source>
</evidence>
<dbReference type="Proteomes" id="UP000054783">
    <property type="component" value="Unassembled WGS sequence"/>
</dbReference>
<feature type="transmembrane region" description="Helical" evidence="10">
    <location>
        <begin position="3198"/>
        <end position="3222"/>
    </location>
</feature>
<sequence length="4589" mass="525653">MTKEPGFCSQLGTLLQKNIIIRVRTKILLVTELLWPLIFFLFLLLIRHSTVVIKQPQCTYEPKALPSAGWFSLFQSYFCTLSNKCVNHSISDMDLGAPGKNLPINNFIANIRLAFYNESVLQETLSFFDDVEDVVNKFSMLDSFQGNFNGVNIADFFTKGDDMMIDLILHDNGLEYDAIESLLNSTLTRKFFTDFIEEFDKKFKILKLQRDDLPLQVISILNKMFCTEELFSNYISIRSNSNISESNLEMEKLLQNFMCKKFPIEIFYRRNVINRTAYIEIINLILGNMTGLKINVTEANSLYITTSQFFEKMKSSELANNALALWKHFLLHSATNSSLAKNSTFKNLDLASHMFCGGTISGMDNIFKIQKKLEQLREQMIRTDPRYIDTMRQSGVQLGDDPNIVLPWNLYNQTVICDHFEHEIIEDKCWLWLQQYNLPHDFTMQLFTLFRGYILVAPSSPIVKRMMSDMSDQLVLIDYFCQSFLHWYDNMEKYAEVFKESKFSKVVGNFARFFITFHETANIFQNYTYGEAILKLFYKLSENNWQNETITYMREHLSHLHNMIKCFRQDRFVLMKSENEVERAASCLTKTYQYFLGIVFDELDNNSTALPKFTKYKIRMASYLVDSTSQIMDSLWNPRPRDRPFIDLKYLYFGFSFVQDIVDRIIISFHTNKTAPRVGMYAQQFPSNCDLIDLFIKSIERSFPMFMTLSWMFSVAITLKNMVEEKQYRLKEFMKIMGLKTSAYWLSWFIQTFAMLLLSACLIVITVIQGNILQYTDASCLFLFLAAYAFSIVSQCFFISTLFSQANLAAAVGALIYFALFLPYPSVLPYLKNMTFLQQCSLCLIAQVAFGWGCSFIALYEEGMQGLQWSTLFLPLTADHRLSFGFVLIMLIFDGILYLIFTWYIENVFPGAYGIPKPWLFFFQQKYWSRQKSNISNKNLSDGINSETVTVIHESSCNPVGVAVRHLTKVYDNKKALSNLSVNFYDSEITSVLGPNGAGKTTMMSIICGLFPSTSGSVIIYGKDILSNISEIRQSLGFCPQHNILFDNLTVEEHLWFYAKLKGMPTAELNEEIENFLLNTKLRYKRKEISKNLSGGMKRKLSISIAFIAGSKTVVLDEPTTGVDPYSRRSIWDMLLKFKKGRTIILSTHYFDEAEILGDRIAIISEGSLKCSGSAMFLKTYYGSGYYLTLIKNSFGKLHLEKAQPEELIKFVSNYIPNAKLVRCSAQEVKFMLPSVNLLELKSLVTALDSELKNIGCSSYGLSESSLEEIFRHEIKESVKANNTHKKQKLTMPSFKYLRERIRSMLSSISKSTTTYNAQSKYFKAGNTEKIAVYIDECNDSFDRRQRQQLKSDVKRTSKSEIACHENDMIKNSSPALLVRRHFSENYPITFYESIWRCILFQAAALFRKRALNFFRDWRTILSVILLPILLITLALYLMSLRFSSSYFEKEYQPLILDSDLYGTSNYLFFAYFHSNFVSFYFIELYLFSDSKQQFLYPYITQMERHGPGNICMNRFSLENSVSQCSPDISESDISWNVSKLSYENSSKCFCGKDNTYICSENAYSFQPPVLKSPFSSIVNMSTLNITEWLTMTEKTYRKKRYGGFSTGLPSVITVENSYTDLNETVQLLKERILKFFQSTNINMTILQNSGIHIPTFDTGVFINLMEDMIPQYNVKVWFDNQGWAAFPAYFSAFSNAYLRGNLPSDSDSDEYGIAVINHPIKGYQKSSLTQEKKNSVAAELAMCVAILLAFCSVTAGFCLPVVEDQNSDSKHLQFISGMRPWVYWFVNFAFDMSVYIFTVTLTVIILIAFNEEPYVATSYAVLFMFTIFIAFGLGMLPIVYLLSQLFKSPSLAFVTVLIIGFFIGSITNVLTTAFEILGVEDENLHNLSMHMKNAFVIFPQYNLARALSDIKITYHFYSSANRILDRHYFADLISWQVSGKALFITVVEGFVSFMVLMITEHCCYLFKNQQVYLHLLICLEFKSLIQIAIKLLKELQFSESNKLSSLEDDDGNVTAEQRHALKGACADNALKVVNLSKVYHTCSSIARKSQVVVNDLNFEVLQGECFGLLGHNGAGKTTTFKMITGKCSISQGCVYFAKTHAPRSNWKSITDIGYCPQFDALDERLTGREILQFYADIRSMCRKCKDAAVLHYIWRLGLNSHADRLIRTYSGGLKRRLSTAISLIGNPRIILLDEPTASMDPESRRLIWDVILERINLGQSVLLTSNSMEECEILCNRVGIMSNGSFKCLDAIQELKEKYGKGYVIAISLKAGNEWQMDSMIQELKDRLKVAVLTEKHVNIVKFQLASDHTKVSDIISCISALKEIFCIDGCALNQTSLDDVFVSLVEHVLHLQLSFVDGLYSSELCTVFYLHGVCQTVENVVVEKLLNSFSSQSVYEPKALSSAGIFSMFQSYFCTLPNKCLNYITDDWDLGPVSRKLPINDFISGFRKSMKKQIAFNKTIEILDYSKMLIDQFWSFSEYQNDFESVELMKLYNWTGASGTLRLLAITWGIEDVNVSRHFFEDLLKSYSETFAVDKQEVVETFNKKSFKLLCEESKAERYFLVNSNKTSTTPRDVHKALCLISGFADTKSTPNLDMFLIDHILNNLTGYEIGFQKFLYLANVLESYVQIAKKFSFIPAGVDLVEQFLNYNAPTNLKNDSVMKRLDFLSHIFCGAELTGLDEILKSQKKLEQLREDMVRTDPRNIDARREQLFSRKNENGLPWNLKNSTVCSRYKHSDIGTREDKCWLWLQSYSLPHEFAAQLYTLFRGYIFVSPRSPVVEKIVEKMKSRLDVVAAFKDILLSTFENLEIYRTKFESSKLSKASKNFARLMKNINSIVNLFENDTRQDEKLKLIDFFSNELWRNASLENFNSSFSQTYNILKCFLCDRFVIVDSEKDLEQDGSCLTKTFHFFAGIVFPQLNSSSLTLPKYTKYKIRMSHYLVDKTAQISDKIWNPRPRDRPFLDLRYLYFGFSFMQDYIDSIILSMHVNKSAARFGIYAQQFPSNCHRIDTFIKAIERSMPMFMTLSWMFSVALILKNIVHEKQFRLKEFMKIMGLYNSAHWLAWFLQSFIMLLISSLMIVLVVSYGNVLKYTDMGCLLVFFVAYAFAIIPQCFLMSTMFNQANVAAGLGTLLYFALFLPYPAMLPYAEYMTNAHLFFSCLIPQIAFGWGCSILASFEEAKIGLKWSTFTHSLSAMSYLNFFAMISMLLFDGALFFLLTWYIENVYPGTHGIPKPWHFFLMPSYWTGYKTDKENKSKVVYSALESKTQENCNLEVGVSVRNLTKIYGSGNKSKCSLNNLSVDFYANQITAVLGPNGAGKTTMMSIMCGLFPPTSGNVLVYNQDIMSNLTEVRRSVGFCPQHNVLFDTLTVEEHLQFYASLKRLTGTEQKLQIQDLLKQTKLMNKRNAYSKHLSGGMKRKLSIAIAFLGSSKTVILDEPTAGVDPYSRRSIWDLLLKCKKDRTIILSTHFFDEAELLGDRIAIICAGKLKCCGSPVFLKQLYKSGCNLNLALSQADLKNNGNTTATLVDFVCGFVPDAKLVKCSPQEIQFTFPTVDLLELKSLITELDAKLANLKCSSYGLAEGGIEKIFLQEVALSKEDEQLPSQQQAFSAQKSLSGKEEKLASKLSSDITPEKKQSPHAVNGLNLEKENFFEDRFYHSSLPDSKKSFVTSEQCKTYFESIWLQVDGFLKKRMLNLVRDWRACVAVQHCYVFKIILPVFLIALALYLLSLRFSEVLFNLDYRPITVDETVYGRNTYMFYSSVGNEHNSVNKYFQAIIEDIMKHGMGNRRKKQQRWLSNVKQNRTFSEPVTEMKKENLTKCFCDEDNTYFCPKNAYPFKPPERITSFGENLVDMTNLSIANWILMTEKKYRMKRYGGISLVTLPHEVTEISATKTGKDWDRLYTHLMEFFESMGFNNTSLPVDGTPIPEWNMTRLETVLNQVTPKYNIKIWFNNQGWVALPVYTNIFFNAHLRAALPEAENPDDYGIEVINHPIRNPLEVSVSDGSSVAAEMALSVSILIAFCSVTAGTCLFTVEDRSSECKHLQFVSGMRRWLYWIINFIFDLIIFMAAVGLLLVILHFFNETPYIGSAHAILATLAHLMAFGIGIIPIVYCISQLFKSSTLAYVSVMVAGFFIGSITNVLTTSFEILGAEDEYLNYLSKMLKAYFVIFPQYNLARGFTDIKIMYHFYVSSGKPMGYEYYADLLEWDILGKFIFAFISEGVLAFFILLILEYHYELIEFWKSICINISIHKDCDESLEEVYSGNTSSVALKVTDLTKIYGNWFQNTNKRFTAVNKLCFEVHRGECFGLLGHNGAGKTTTFKMITRRCSVTSGSVLFPAKKRDSMKYQSEIGYCPQFDALDPRLTARETLLFYAKIKGIQKEFQNPVVNYFIHRLKIEAYADRLVGKYSGGIKRRLSTAIALIGNPYIILLDEPTAGMDAESRRFLWDVILERVHCGHSVLFTSNSMEECEVLCNRVGIMAHGKFKCLDTIHGLKEKYGHTYVLTIKLEAGSDMNTLKEEIEKMLPNSKVLEEHINLLKFQIPATKDTVSRIIKCVAYLKGKFNIEGHSLMQTSLDDVFVALAEEHVHFD</sequence>
<dbReference type="GO" id="GO:0005524">
    <property type="term" value="F:ATP binding"/>
    <property type="evidence" value="ECO:0007669"/>
    <property type="project" value="UniProtKB-KW"/>
</dbReference>
<dbReference type="Gene3D" id="3.40.50.300">
    <property type="entry name" value="P-loop containing nucleotide triphosphate hydrolases"/>
    <property type="match status" value="4"/>
</dbReference>
<dbReference type="InterPro" id="IPR013525">
    <property type="entry name" value="ABC2_TM"/>
</dbReference>
<evidence type="ECO:0000256" key="2">
    <source>
        <dbReference type="ARBA" id="ARBA00008869"/>
    </source>
</evidence>
<dbReference type="InterPro" id="IPR017871">
    <property type="entry name" value="ABC_transporter-like_CS"/>
</dbReference>
<keyword evidence="13" id="KW-1185">Reference proteome</keyword>
<name>A0A0V0ZSU4_9BILA</name>
<feature type="domain" description="ABC transporter" evidence="11">
    <location>
        <begin position="3277"/>
        <end position="3510"/>
    </location>
</feature>
<feature type="domain" description="ABC transporter" evidence="11">
    <location>
        <begin position="4270"/>
        <end position="4506"/>
    </location>
</feature>
<keyword evidence="9 10" id="KW-0472">Membrane</keyword>
<dbReference type="GO" id="GO:0140359">
    <property type="term" value="F:ABC-type transporter activity"/>
    <property type="evidence" value="ECO:0007669"/>
    <property type="project" value="InterPro"/>
</dbReference>
<feature type="transmembrane region" description="Helical" evidence="10">
    <location>
        <begin position="4012"/>
        <end position="4033"/>
    </location>
</feature>
<feature type="transmembrane region" description="Helical" evidence="10">
    <location>
        <begin position="3123"/>
        <end position="3144"/>
    </location>
</feature>
<feature type="transmembrane region" description="Helical" evidence="10">
    <location>
        <begin position="1822"/>
        <end position="1844"/>
    </location>
</feature>
<keyword evidence="8 10" id="KW-1133">Transmembrane helix</keyword>
<keyword evidence="3" id="KW-0813">Transport</keyword>
<feature type="transmembrane region" description="Helical" evidence="10">
    <location>
        <begin position="781"/>
        <end position="799"/>
    </location>
</feature>
<feature type="domain" description="ABC transporter" evidence="11">
    <location>
        <begin position="2031"/>
        <end position="2269"/>
    </location>
</feature>
<feature type="transmembrane region" description="Helical" evidence="10">
    <location>
        <begin position="3061"/>
        <end position="3086"/>
    </location>
</feature>
<evidence type="ECO:0000256" key="8">
    <source>
        <dbReference type="ARBA" id="ARBA00022989"/>
    </source>
</evidence>
<feature type="transmembrane region" description="Helical" evidence="10">
    <location>
        <begin position="4123"/>
        <end position="4143"/>
    </location>
</feature>
<dbReference type="SUPFAM" id="SSF52540">
    <property type="entry name" value="P-loop containing nucleoside triphosphate hydrolases"/>
    <property type="match status" value="4"/>
</dbReference>
<keyword evidence="7 12" id="KW-0067">ATP-binding</keyword>
<comment type="caution">
    <text evidence="12">The sequence shown here is derived from an EMBL/GenBank/DDBJ whole genome shotgun (WGS) entry which is preliminary data.</text>
</comment>
<evidence type="ECO:0000256" key="4">
    <source>
        <dbReference type="ARBA" id="ARBA00022692"/>
    </source>
</evidence>
<feature type="transmembrane region" description="Helical" evidence="10">
    <location>
        <begin position="836"/>
        <end position="860"/>
    </location>
</feature>
<accession>A0A0V0ZSU4</accession>
<feature type="transmembrane region" description="Helical" evidence="10">
    <location>
        <begin position="3098"/>
        <end position="3116"/>
    </location>
</feature>
<dbReference type="PANTHER" id="PTHR19229:SF250">
    <property type="entry name" value="ABC TRANSPORTER DOMAIN-CONTAINING PROTEIN-RELATED"/>
    <property type="match status" value="1"/>
</dbReference>
<comment type="similarity">
    <text evidence="2">Belongs to the ABC transporter superfamily. ABCA family.</text>
</comment>
<feature type="transmembrane region" description="Helical" evidence="10">
    <location>
        <begin position="744"/>
        <end position="769"/>
    </location>
</feature>
<feature type="transmembrane region" description="Helical" evidence="10">
    <location>
        <begin position="1420"/>
        <end position="1439"/>
    </location>
</feature>
<feature type="transmembrane region" description="Helical" evidence="10">
    <location>
        <begin position="4092"/>
        <end position="4117"/>
    </location>
</feature>
<dbReference type="GO" id="GO:0016020">
    <property type="term" value="C:membrane"/>
    <property type="evidence" value="ECO:0007669"/>
    <property type="project" value="UniProtKB-SubCell"/>
</dbReference>
<dbReference type="InterPro" id="IPR003593">
    <property type="entry name" value="AAA+_ATPase"/>
</dbReference>
<evidence type="ECO:0000256" key="6">
    <source>
        <dbReference type="ARBA" id="ARBA00022741"/>
    </source>
</evidence>
<evidence type="ECO:0000259" key="11">
    <source>
        <dbReference type="PROSITE" id="PS50893"/>
    </source>
</evidence>
<dbReference type="InterPro" id="IPR056264">
    <property type="entry name" value="R2_ABCA1-4-like"/>
</dbReference>
<feature type="transmembrane region" description="Helical" evidence="10">
    <location>
        <begin position="881"/>
        <end position="905"/>
    </location>
</feature>
<dbReference type="SMART" id="SM00382">
    <property type="entry name" value="AAA"/>
    <property type="match status" value="4"/>
</dbReference>
<dbReference type="FunFam" id="3.40.50.300:FF:000335">
    <property type="entry name" value="ATP binding cassette subfamily A member 5"/>
    <property type="match status" value="1"/>
</dbReference>
<feature type="transmembrane region" description="Helical" evidence="10">
    <location>
        <begin position="4053"/>
        <end position="4080"/>
    </location>
</feature>
<feature type="transmembrane region" description="Helical" evidence="10">
    <location>
        <begin position="3020"/>
        <end position="3040"/>
    </location>
</feature>
<dbReference type="Pfam" id="PF12698">
    <property type="entry name" value="ABC2_membrane_3"/>
    <property type="match status" value="4"/>
</dbReference>
<evidence type="ECO:0000256" key="9">
    <source>
        <dbReference type="ARBA" id="ARBA00023136"/>
    </source>
</evidence>
<dbReference type="CDD" id="cd03263">
    <property type="entry name" value="ABC_subfamily_A"/>
    <property type="match status" value="4"/>
</dbReference>
<dbReference type="PANTHER" id="PTHR19229">
    <property type="entry name" value="ATP-BINDING CASSETTE TRANSPORTER SUBFAMILY A ABCA"/>
    <property type="match status" value="1"/>
</dbReference>
<dbReference type="FunFam" id="3.40.50.300:FF:002470">
    <property type="entry name" value="ABC transporter, putative"/>
    <property type="match status" value="1"/>
</dbReference>